<reference evidence="5" key="1">
    <citation type="submission" date="2025-08" db="UniProtKB">
        <authorList>
            <consortium name="RefSeq"/>
        </authorList>
    </citation>
    <scope>IDENTIFICATION</scope>
    <source>
        <tissue evidence="5">Whole organism</tissue>
    </source>
</reference>
<proteinExistence type="inferred from homology"/>
<dbReference type="PANTHER" id="PTHR15666:SF1">
    <property type="entry name" value="COMM DOMAIN-CONTAINING PROTEIN 5"/>
    <property type="match status" value="1"/>
</dbReference>
<sequence length="178" mass="20078">MALISDDLSVNLVQLAADYVKKPFAEVDKEQRTIAVKNASIFGQILPIVEAFVRAPNENSSVSTLSDNLHHLSLSKNSVEKCVAILRSAKLEVHSDQALLQRHFDTVREMKWRVDITISSSALSRVLEPNIIMELRLDNGRRITFELSVSKFHKLRYTVASILKEMDLMNSKMSAIKV</sequence>
<name>A0A6J1TRP9_FRAOC</name>
<gene>
    <name evidence="5" type="primary">LOC113217607</name>
</gene>
<comment type="similarity">
    <text evidence="2">Belongs to the COMM domain-containing protein 5 family.</text>
</comment>
<dbReference type="GO" id="GO:0005634">
    <property type="term" value="C:nucleus"/>
    <property type="evidence" value="ECO:0007669"/>
    <property type="project" value="TreeGrafter"/>
</dbReference>
<dbReference type="Proteomes" id="UP000504606">
    <property type="component" value="Unplaced"/>
</dbReference>
<evidence type="ECO:0000256" key="1">
    <source>
        <dbReference type="ARBA" id="ARBA00016556"/>
    </source>
</evidence>
<evidence type="ECO:0000256" key="2">
    <source>
        <dbReference type="ARBA" id="ARBA00093452"/>
    </source>
</evidence>
<evidence type="ECO:0000259" key="3">
    <source>
        <dbReference type="PROSITE" id="PS51269"/>
    </source>
</evidence>
<dbReference type="Pfam" id="PF07258">
    <property type="entry name" value="COMM_domain"/>
    <property type="match status" value="1"/>
</dbReference>
<dbReference type="PROSITE" id="PS51269">
    <property type="entry name" value="COMM"/>
    <property type="match status" value="1"/>
</dbReference>
<dbReference type="OrthoDB" id="203754at2759"/>
<accession>A0A6J1TRP9</accession>
<dbReference type="GeneID" id="113217607"/>
<evidence type="ECO:0000313" key="5">
    <source>
        <dbReference type="RefSeq" id="XP_026293356.1"/>
    </source>
</evidence>
<dbReference type="InterPro" id="IPR017920">
    <property type="entry name" value="COMM"/>
</dbReference>
<organism evidence="4 5">
    <name type="scientific">Frankliniella occidentalis</name>
    <name type="common">Western flower thrips</name>
    <name type="synonym">Euthrips occidentalis</name>
    <dbReference type="NCBI Taxonomy" id="133901"/>
    <lineage>
        <taxon>Eukaryota</taxon>
        <taxon>Metazoa</taxon>
        <taxon>Ecdysozoa</taxon>
        <taxon>Arthropoda</taxon>
        <taxon>Hexapoda</taxon>
        <taxon>Insecta</taxon>
        <taxon>Pterygota</taxon>
        <taxon>Neoptera</taxon>
        <taxon>Paraneoptera</taxon>
        <taxon>Thysanoptera</taxon>
        <taxon>Terebrantia</taxon>
        <taxon>Thripoidea</taxon>
        <taxon>Thripidae</taxon>
        <taxon>Frankliniella</taxon>
    </lineage>
</organism>
<dbReference type="AlphaFoldDB" id="A0A6J1TRP9"/>
<dbReference type="RefSeq" id="XP_026293356.1">
    <property type="nucleotide sequence ID" value="XM_026437571.2"/>
</dbReference>
<evidence type="ECO:0000313" key="4">
    <source>
        <dbReference type="Proteomes" id="UP000504606"/>
    </source>
</evidence>
<keyword evidence="4" id="KW-1185">Reference proteome</keyword>
<dbReference type="KEGG" id="foc:113217607"/>
<protein>
    <recommendedName>
        <fullName evidence="1">COMM domain-containing protein 5</fullName>
    </recommendedName>
</protein>
<dbReference type="InterPro" id="IPR037357">
    <property type="entry name" value="COMMD5"/>
</dbReference>
<feature type="domain" description="COMM" evidence="3">
    <location>
        <begin position="106"/>
        <end position="170"/>
    </location>
</feature>
<dbReference type="PANTHER" id="PTHR15666">
    <property type="entry name" value="COMM DOMAIN CONTAINING PROTEIN 5"/>
    <property type="match status" value="1"/>
</dbReference>